<dbReference type="Pfam" id="PF02653">
    <property type="entry name" value="BPD_transp_2"/>
    <property type="match status" value="1"/>
</dbReference>
<proteinExistence type="predicted"/>
<organism evidence="7 8">
    <name type="scientific">Brevibacterium yomogidense</name>
    <dbReference type="NCBI Taxonomy" id="946573"/>
    <lineage>
        <taxon>Bacteria</taxon>
        <taxon>Bacillati</taxon>
        <taxon>Actinomycetota</taxon>
        <taxon>Actinomycetes</taxon>
        <taxon>Micrococcales</taxon>
        <taxon>Brevibacteriaceae</taxon>
        <taxon>Brevibacterium</taxon>
    </lineage>
</organism>
<feature type="transmembrane region" description="Helical" evidence="6">
    <location>
        <begin position="249"/>
        <end position="275"/>
    </location>
</feature>
<name>A0A1X6XF37_9MICO</name>
<feature type="transmembrane region" description="Helical" evidence="6">
    <location>
        <begin position="32"/>
        <end position="53"/>
    </location>
</feature>
<keyword evidence="8" id="KW-1185">Reference proteome</keyword>
<feature type="transmembrane region" description="Helical" evidence="6">
    <location>
        <begin position="60"/>
        <end position="79"/>
    </location>
</feature>
<sequence>MTARISIQHVGMALVAIALVIAPFALAGQDYVLRLLTMAATYAIAVYGFNIILGLTGQLSLAHGGFFGIGIYVVGLLTTDHGWSFWSAFLAAIIVTAVTGFACGVVALRTRQEYFAIFTMAVGFIIFLILSRWESVTHGMSGISGIPFPEGFGIIDFSEPIAMYFLVLLFLAGAAYITYAIRRSGVGRTLIAIRTSEDLANSIGVNVGLNKQLAFAASTTFAGVAGGLFAAVQGFVGPSSASVNLTFELLMFILVGGLGTVMGPIVGSFVVTFLFETFQDFQSYRFIVLGPVIIALVIFAPRGIVGYLNAYVARRRAKRARRQMAPQAAASETKEVS</sequence>
<dbReference type="AlphaFoldDB" id="A0A1X6XF37"/>
<evidence type="ECO:0000256" key="6">
    <source>
        <dbReference type="SAM" id="Phobius"/>
    </source>
</evidence>
<protein>
    <submittedName>
        <fullName evidence="7">Branched-chain amino acid transport system permease protein LivM (TC 3.A.1.4.1)</fullName>
    </submittedName>
</protein>
<keyword evidence="3 6" id="KW-0812">Transmembrane</keyword>
<feature type="transmembrane region" description="Helical" evidence="6">
    <location>
        <begin position="85"/>
        <end position="107"/>
    </location>
</feature>
<gene>
    <name evidence="7" type="ORF">FM105_07895</name>
</gene>
<dbReference type="GO" id="GO:0005886">
    <property type="term" value="C:plasma membrane"/>
    <property type="evidence" value="ECO:0007669"/>
    <property type="project" value="UniProtKB-SubCell"/>
</dbReference>
<keyword evidence="2" id="KW-1003">Cell membrane</keyword>
<feature type="transmembrane region" description="Helical" evidence="6">
    <location>
        <begin position="7"/>
        <end position="26"/>
    </location>
</feature>
<feature type="transmembrane region" description="Helical" evidence="6">
    <location>
        <begin position="287"/>
        <end position="312"/>
    </location>
</feature>
<dbReference type="PANTHER" id="PTHR30482:SF10">
    <property type="entry name" value="HIGH-AFFINITY BRANCHED-CHAIN AMINO ACID TRANSPORT PROTEIN BRAE"/>
    <property type="match status" value="1"/>
</dbReference>
<evidence type="ECO:0000256" key="2">
    <source>
        <dbReference type="ARBA" id="ARBA00022475"/>
    </source>
</evidence>
<dbReference type="InterPro" id="IPR043428">
    <property type="entry name" value="LivM-like"/>
</dbReference>
<dbReference type="RefSeq" id="WP_087006993.1">
    <property type="nucleotide sequence ID" value="NZ_FWFF01000013.1"/>
</dbReference>
<comment type="subcellular location">
    <subcellularLocation>
        <location evidence="1">Cell membrane</location>
        <topology evidence="1">Multi-pass membrane protein</topology>
    </subcellularLocation>
</comment>
<dbReference type="PANTHER" id="PTHR30482">
    <property type="entry name" value="HIGH-AFFINITY BRANCHED-CHAIN AMINO ACID TRANSPORT SYSTEM PERMEASE"/>
    <property type="match status" value="1"/>
</dbReference>
<evidence type="ECO:0000256" key="5">
    <source>
        <dbReference type="ARBA" id="ARBA00023136"/>
    </source>
</evidence>
<evidence type="ECO:0000313" key="7">
    <source>
        <dbReference type="EMBL" id="SLM97884.1"/>
    </source>
</evidence>
<keyword evidence="4 6" id="KW-1133">Transmembrane helix</keyword>
<feature type="transmembrane region" description="Helical" evidence="6">
    <location>
        <begin position="114"/>
        <end position="133"/>
    </location>
</feature>
<keyword evidence="5 6" id="KW-0472">Membrane</keyword>
<evidence type="ECO:0000313" key="8">
    <source>
        <dbReference type="Proteomes" id="UP000196581"/>
    </source>
</evidence>
<evidence type="ECO:0000256" key="4">
    <source>
        <dbReference type="ARBA" id="ARBA00022989"/>
    </source>
</evidence>
<feature type="transmembrane region" description="Helical" evidence="6">
    <location>
        <begin position="161"/>
        <end position="181"/>
    </location>
</feature>
<dbReference type="CDD" id="cd06581">
    <property type="entry name" value="TM_PBP1_LivM_like"/>
    <property type="match status" value="1"/>
</dbReference>
<dbReference type="Proteomes" id="UP000196581">
    <property type="component" value="Unassembled WGS sequence"/>
</dbReference>
<evidence type="ECO:0000256" key="1">
    <source>
        <dbReference type="ARBA" id="ARBA00004651"/>
    </source>
</evidence>
<dbReference type="InterPro" id="IPR001851">
    <property type="entry name" value="ABC_transp_permease"/>
</dbReference>
<dbReference type="EMBL" id="FWFF01000013">
    <property type="protein sequence ID" value="SLM97884.1"/>
    <property type="molecule type" value="Genomic_DNA"/>
</dbReference>
<evidence type="ECO:0000256" key="3">
    <source>
        <dbReference type="ARBA" id="ARBA00022692"/>
    </source>
</evidence>
<reference evidence="8" key="1">
    <citation type="submission" date="2017-02" db="EMBL/GenBank/DDBJ databases">
        <authorList>
            <person name="Dridi B."/>
        </authorList>
    </citation>
    <scope>NUCLEOTIDE SEQUENCE [LARGE SCALE GENOMIC DNA]</scope>
    <source>
        <strain evidence="8">B Co 03.10</strain>
    </source>
</reference>
<dbReference type="GO" id="GO:0015658">
    <property type="term" value="F:branched-chain amino acid transmembrane transporter activity"/>
    <property type="evidence" value="ECO:0007669"/>
    <property type="project" value="InterPro"/>
</dbReference>
<accession>A0A1X6XF37</accession>